<gene>
    <name evidence="1" type="ORF">D2T31_16180</name>
</gene>
<evidence type="ECO:0000313" key="1">
    <source>
        <dbReference type="EMBL" id="RWR27590.1"/>
    </source>
</evidence>
<comment type="caution">
    <text evidence="1">The sequence shown here is derived from an EMBL/GenBank/DDBJ whole genome shotgun (WGS) entry which is preliminary data.</text>
</comment>
<evidence type="ECO:0000313" key="2">
    <source>
        <dbReference type="Proteomes" id="UP000285295"/>
    </source>
</evidence>
<dbReference type="Proteomes" id="UP000285295">
    <property type="component" value="Unassembled WGS sequence"/>
</dbReference>
<dbReference type="RefSeq" id="WP_128238156.1">
    <property type="nucleotide sequence ID" value="NZ_SAUX01000020.1"/>
</dbReference>
<accession>A0A443K4C4</accession>
<organism evidence="1 2">
    <name type="scientific">Paenirhodobacter populi</name>
    <dbReference type="NCBI Taxonomy" id="2306993"/>
    <lineage>
        <taxon>Bacteria</taxon>
        <taxon>Pseudomonadati</taxon>
        <taxon>Pseudomonadota</taxon>
        <taxon>Alphaproteobacteria</taxon>
        <taxon>Rhodobacterales</taxon>
        <taxon>Rhodobacter group</taxon>
        <taxon>Paenirhodobacter</taxon>
    </lineage>
</organism>
<dbReference type="AlphaFoldDB" id="A0A443K4C4"/>
<protein>
    <submittedName>
        <fullName evidence="1">Uncharacterized protein</fullName>
    </submittedName>
</protein>
<sequence length="125" mass="14231">MKKFRITIPCLGAGCGQPRAGPKNCMKFQREIPVFAFRTKSKQAGQPVVIPVFLHPSRRCAPDWPKIFPTMAEIFSSTRNSISGLPQDYRIFVDRRHIRGMIMKTYYKITRQVTALCRTADPSGI</sequence>
<dbReference type="EMBL" id="SAUX01000020">
    <property type="protein sequence ID" value="RWR27590.1"/>
    <property type="molecule type" value="Genomic_DNA"/>
</dbReference>
<proteinExistence type="predicted"/>
<reference evidence="1 2" key="2">
    <citation type="submission" date="2019-01" db="EMBL/GenBank/DDBJ databases">
        <authorList>
            <person name="Li Y."/>
        </authorList>
    </citation>
    <scope>NUCLEOTIDE SEQUENCE [LARGE SCALE GENOMIC DNA]</scope>
    <source>
        <strain evidence="1 2">D19-10-3-21</strain>
    </source>
</reference>
<name>A0A443K4C4_9RHOB</name>
<reference evidence="1 2" key="1">
    <citation type="submission" date="2019-01" db="EMBL/GenBank/DDBJ databases">
        <title>Sinorhodobacter populi sp. nov. isolated from the symptomatic bark tissue of Populus euramericana canker.</title>
        <authorList>
            <person name="Xu G."/>
        </authorList>
    </citation>
    <scope>NUCLEOTIDE SEQUENCE [LARGE SCALE GENOMIC DNA]</scope>
    <source>
        <strain evidence="1 2">D19-10-3-21</strain>
    </source>
</reference>